<evidence type="ECO:0000313" key="2">
    <source>
        <dbReference type="EMBL" id="RPE66881.1"/>
    </source>
</evidence>
<sequence length="257" mass="27999">MNIEATSTPTARTGRLACPSCRGAMQVLDLHSQRGEALELDLCFACQLLWFDPRENLLLSAASVVQLLRVLHAHRDEGHHSLAARLACPRCASALTDGYDVVKHGRYLTHRCPRGHGRAATFSAFMVEKGFARHLTRPEIEDIAQRVGVIRCASCGAPVDVRREDACSHCRSPLALLDPKAVEAALGGYARIAAQAGTVQPLGLADALIMIERDRERVLREERAERRSSLLGTTGDGAAGTDLFAAGLEMVWRLLTR</sequence>
<dbReference type="InterPro" id="IPR013087">
    <property type="entry name" value="Znf_C2H2_type"/>
</dbReference>
<dbReference type="AlphaFoldDB" id="A0A3N4UHW2"/>
<comment type="caution">
    <text evidence="2">The sequence shown here is derived from an EMBL/GenBank/DDBJ whole genome shotgun (WGS) entry which is preliminary data.</text>
</comment>
<gene>
    <name evidence="2" type="ORF">EDC62_1955</name>
</gene>
<protein>
    <submittedName>
        <fullName evidence="2">TFIIB-like protein</fullName>
    </submittedName>
</protein>
<accession>A0A3N4UHW2</accession>
<organism evidence="2 3">
    <name type="scientific">Tibeticola sediminis</name>
    <dbReference type="NCBI Taxonomy" id="1917811"/>
    <lineage>
        <taxon>Bacteria</taxon>
        <taxon>Pseudomonadati</taxon>
        <taxon>Pseudomonadota</taxon>
        <taxon>Betaproteobacteria</taxon>
        <taxon>Burkholderiales</taxon>
        <taxon>Comamonadaceae</taxon>
        <taxon>Tibeticola</taxon>
    </lineage>
</organism>
<dbReference type="EMBL" id="RKQL01000004">
    <property type="protein sequence ID" value="RPE66881.1"/>
    <property type="molecule type" value="Genomic_DNA"/>
</dbReference>
<name>A0A3N4UHW2_9BURK</name>
<proteinExistence type="predicted"/>
<evidence type="ECO:0000313" key="3">
    <source>
        <dbReference type="Proteomes" id="UP000272193"/>
    </source>
</evidence>
<evidence type="ECO:0000259" key="1">
    <source>
        <dbReference type="PROSITE" id="PS00028"/>
    </source>
</evidence>
<dbReference type="PROSITE" id="PS00028">
    <property type="entry name" value="ZINC_FINGER_C2H2_1"/>
    <property type="match status" value="1"/>
</dbReference>
<dbReference type="Proteomes" id="UP000272193">
    <property type="component" value="Unassembled WGS sequence"/>
</dbReference>
<reference evidence="2 3" key="1">
    <citation type="submission" date="2018-11" db="EMBL/GenBank/DDBJ databases">
        <title>Genomic Encyclopedia of Type Strains, Phase IV (KMG-IV): sequencing the most valuable type-strain genomes for metagenomic binning, comparative biology and taxonomic classification.</title>
        <authorList>
            <person name="Goeker M."/>
        </authorList>
    </citation>
    <scope>NUCLEOTIDE SEQUENCE [LARGE SCALE GENOMIC DNA]</scope>
    <source>
        <strain evidence="2 3">DSM 101684</strain>
    </source>
</reference>
<keyword evidence="3" id="KW-1185">Reference proteome</keyword>
<feature type="domain" description="C2H2-type" evidence="1">
    <location>
        <begin position="88"/>
        <end position="110"/>
    </location>
</feature>
<dbReference type="OrthoDB" id="9814037at2"/>
<dbReference type="RefSeq" id="WP_124223110.1">
    <property type="nucleotide sequence ID" value="NZ_RKQL01000004.1"/>
</dbReference>